<organism evidence="5 6">
    <name type="scientific">Dictyostelium discoideum</name>
    <name type="common">Social amoeba</name>
    <dbReference type="NCBI Taxonomy" id="44689"/>
    <lineage>
        <taxon>Eukaryota</taxon>
        <taxon>Amoebozoa</taxon>
        <taxon>Evosea</taxon>
        <taxon>Eumycetozoa</taxon>
        <taxon>Dictyostelia</taxon>
        <taxon>Dictyosteliales</taxon>
        <taxon>Dictyosteliaceae</taxon>
        <taxon>Dictyostelium</taxon>
    </lineage>
</organism>
<evidence type="ECO:0000256" key="3">
    <source>
        <dbReference type="PROSITE-ProRule" id="PRU00023"/>
    </source>
</evidence>
<dbReference type="Gene3D" id="1.25.40.20">
    <property type="entry name" value="Ankyrin repeat-containing domain"/>
    <property type="match status" value="1"/>
</dbReference>
<feature type="repeat" description="ANK" evidence="3">
    <location>
        <begin position="1128"/>
        <end position="1160"/>
    </location>
</feature>
<name>Q54MB0_DICDI</name>
<dbReference type="InterPro" id="IPR036770">
    <property type="entry name" value="Ankyrin_rpt-contain_sf"/>
</dbReference>
<dbReference type="InterPro" id="IPR002110">
    <property type="entry name" value="Ankyrin_rpt"/>
</dbReference>
<comment type="caution">
    <text evidence="5">The sequence shown here is derived from an EMBL/GenBank/DDBJ whole genome shotgun (WGS) entry which is preliminary data.</text>
</comment>
<dbReference type="SMR" id="Q54MB0"/>
<dbReference type="STRING" id="44689.Q54MB0"/>
<protein>
    <submittedName>
        <fullName evidence="5">Uncharacterized protein</fullName>
    </submittedName>
</protein>
<dbReference type="SUPFAM" id="SSF48403">
    <property type="entry name" value="Ankyrin repeat"/>
    <property type="match status" value="1"/>
</dbReference>
<reference evidence="5 6" key="1">
    <citation type="journal article" date="2005" name="Nature">
        <title>The genome of the social amoeba Dictyostelium discoideum.</title>
        <authorList>
            <consortium name="The Dictyostelium discoideum Sequencing Consortium"/>
            <person name="Eichinger L."/>
            <person name="Pachebat J.A."/>
            <person name="Glockner G."/>
            <person name="Rajandream M.A."/>
            <person name="Sucgang R."/>
            <person name="Berriman M."/>
            <person name="Song J."/>
            <person name="Olsen R."/>
            <person name="Szafranski K."/>
            <person name="Xu Q."/>
            <person name="Tunggal B."/>
            <person name="Kummerfeld S."/>
            <person name="Madera M."/>
            <person name="Konfortov B.A."/>
            <person name="Rivero F."/>
            <person name="Bankier A.T."/>
            <person name="Lehmann R."/>
            <person name="Hamlin N."/>
            <person name="Davies R."/>
            <person name="Gaudet P."/>
            <person name="Fey P."/>
            <person name="Pilcher K."/>
            <person name="Chen G."/>
            <person name="Saunders D."/>
            <person name="Sodergren E."/>
            <person name="Davis P."/>
            <person name="Kerhornou A."/>
            <person name="Nie X."/>
            <person name="Hall N."/>
            <person name="Anjard C."/>
            <person name="Hemphill L."/>
            <person name="Bason N."/>
            <person name="Farbrother P."/>
            <person name="Desany B."/>
            <person name="Just E."/>
            <person name="Morio T."/>
            <person name="Rost R."/>
            <person name="Churcher C."/>
            <person name="Cooper J."/>
            <person name="Haydock S."/>
            <person name="van Driessche N."/>
            <person name="Cronin A."/>
            <person name="Goodhead I."/>
            <person name="Muzny D."/>
            <person name="Mourier T."/>
            <person name="Pain A."/>
            <person name="Lu M."/>
            <person name="Harper D."/>
            <person name="Lindsay R."/>
            <person name="Hauser H."/>
            <person name="James K."/>
            <person name="Quiles M."/>
            <person name="Madan Babu M."/>
            <person name="Saito T."/>
            <person name="Buchrieser C."/>
            <person name="Wardroper A."/>
            <person name="Felder M."/>
            <person name="Thangavelu M."/>
            <person name="Johnson D."/>
            <person name="Knights A."/>
            <person name="Loulseged H."/>
            <person name="Mungall K."/>
            <person name="Oliver K."/>
            <person name="Price C."/>
            <person name="Quail M.A."/>
            <person name="Urushihara H."/>
            <person name="Hernandez J."/>
            <person name="Rabbinowitsch E."/>
            <person name="Steffen D."/>
            <person name="Sanders M."/>
            <person name="Ma J."/>
            <person name="Kohara Y."/>
            <person name="Sharp S."/>
            <person name="Simmonds M."/>
            <person name="Spiegler S."/>
            <person name="Tivey A."/>
            <person name="Sugano S."/>
            <person name="White B."/>
            <person name="Walker D."/>
            <person name="Woodward J."/>
            <person name="Winckler T."/>
            <person name="Tanaka Y."/>
            <person name="Shaulsky G."/>
            <person name="Schleicher M."/>
            <person name="Weinstock G."/>
            <person name="Rosenthal A."/>
            <person name="Cox E.C."/>
            <person name="Chisholm R.L."/>
            <person name="Gibbs R."/>
            <person name="Loomis W.F."/>
            <person name="Platzer M."/>
            <person name="Kay R.R."/>
            <person name="Williams J."/>
            <person name="Dear P.H."/>
            <person name="Noegel A.A."/>
            <person name="Barrell B."/>
            <person name="Kuspa A."/>
        </authorList>
    </citation>
    <scope>NUCLEOTIDE SEQUENCE [LARGE SCALE GENOMIC DNA]</scope>
    <source>
        <strain evidence="5 6">AX4</strain>
    </source>
</reference>
<evidence type="ECO:0000256" key="4">
    <source>
        <dbReference type="SAM" id="MobiDB-lite"/>
    </source>
</evidence>
<dbReference type="EMBL" id="AAFI02000085">
    <property type="protein sequence ID" value="EAL64412.1"/>
    <property type="molecule type" value="Genomic_DNA"/>
</dbReference>
<dbReference type="eggNOG" id="KOG4177">
    <property type="taxonomic scope" value="Eukaryota"/>
</dbReference>
<dbReference type="PROSITE" id="PS50088">
    <property type="entry name" value="ANK_REPEAT"/>
    <property type="match status" value="3"/>
</dbReference>
<evidence type="ECO:0000256" key="1">
    <source>
        <dbReference type="ARBA" id="ARBA00022737"/>
    </source>
</evidence>
<dbReference type="Pfam" id="PF12796">
    <property type="entry name" value="Ank_2"/>
    <property type="match status" value="1"/>
</dbReference>
<dbReference type="dictyBase" id="DDB_G0286067"/>
<dbReference type="PANTHER" id="PTHR24198">
    <property type="entry name" value="ANKYRIN REPEAT AND PROTEIN KINASE DOMAIN-CONTAINING PROTEIN"/>
    <property type="match status" value="1"/>
</dbReference>
<dbReference type="InParanoid" id="Q54MB0"/>
<dbReference type="GeneID" id="8625435"/>
<dbReference type="Proteomes" id="UP000002195">
    <property type="component" value="Unassembled WGS sequence"/>
</dbReference>
<dbReference type="KEGG" id="ddi:DDB_G0286067"/>
<gene>
    <name evidence="5" type="ORF">DDB_G0286067</name>
</gene>
<feature type="region of interest" description="Disordered" evidence="4">
    <location>
        <begin position="939"/>
        <end position="959"/>
    </location>
</feature>
<dbReference type="PhylomeDB" id="Q54MB0"/>
<evidence type="ECO:0000256" key="2">
    <source>
        <dbReference type="ARBA" id="ARBA00023043"/>
    </source>
</evidence>
<feature type="compositionally biased region" description="Low complexity" evidence="4">
    <location>
        <begin position="905"/>
        <end position="920"/>
    </location>
</feature>
<feature type="region of interest" description="Disordered" evidence="4">
    <location>
        <begin position="887"/>
        <end position="920"/>
    </location>
</feature>
<feature type="compositionally biased region" description="Low complexity" evidence="4">
    <location>
        <begin position="153"/>
        <end position="205"/>
    </location>
</feature>
<dbReference type="PaxDb" id="44689-DDB0186800"/>
<accession>Q54MB0</accession>
<dbReference type="RefSeq" id="XP_637924.1">
    <property type="nucleotide sequence ID" value="XM_632832.1"/>
</dbReference>
<dbReference type="VEuPathDB" id="AmoebaDB:DDB_G0286067"/>
<dbReference type="PROSITE" id="PS50297">
    <property type="entry name" value="ANK_REP_REGION"/>
    <property type="match status" value="3"/>
</dbReference>
<feature type="compositionally biased region" description="Acidic residues" evidence="4">
    <location>
        <begin position="364"/>
        <end position="381"/>
    </location>
</feature>
<feature type="compositionally biased region" description="Pro residues" evidence="4">
    <location>
        <begin position="887"/>
        <end position="904"/>
    </location>
</feature>
<dbReference type="SMART" id="SM00248">
    <property type="entry name" value="ANK"/>
    <property type="match status" value="4"/>
</dbReference>
<evidence type="ECO:0000313" key="5">
    <source>
        <dbReference type="EMBL" id="EAL64412.1"/>
    </source>
</evidence>
<sequence>MANTHKFFKLFNILDSLSIDILKNAFKSGSNQIYVDKLLFPIIEIIDSINNSEASISEIFYQRMVNESRLFDPNKIKKNRELLEFIIKKIEDITMLSKNKKIKIMVIKFFEKLLHHWSNYTIDPDSSLVGLVPTDKLMSKCLLETEWYLNQSNSNNSNNNSNSNNNNNNNYDCNNSLSNSSSGINNSSSNSNNSNNNSSGSSSNNKEYNNFYQGFKDNDKEEFVKKIIQLSSIENSNELMITIRYLASLYRGVLERVKKGDLIIVTFSTILKQPINSTNNIEISLANPSNILLSKPPKTTLSQTQAKGYFSKTKIIPNRISSSSKPIKIITLEEYCRLNIKPIEQFEQDKEINNNKNNNKNNDSDDSDDSDDGSDDNDDGSCIDKNKKEKFKSPDSSLKVLNVKHNVFNRRGQFARYSGETVGDYLICYFSPEETEGVAVSLENILILGRETIDSIKSCYANPNDKKILTDIHQPTNDFGYLIGQKVKDYTVKHLKQNEDIDMNFIKTEYKKYNNNKYNPNRNHYNNNNNNNNNNNLDEDDQSTNCLKSLTKVKKMSDTVNIILNNYRQNQQATEYSSELAEVPLVYKNLEREIKKEVEIFEKSTNIRNFFIPYYGETLYNFNRNTPLKKATRKIQQIKYEIDLLFDKLNQEKLQYLDGSRKADMSDWWLNLRDSRCNEFLDKLGYKLNALPDNYIEQQPSNIQDIIKNLKIIKTILNSTSSGGGGGGGGEIDSKVVSKYSPLPLIKELTKEIYPRIHQFKNNCHLIICDEFKLTCYPGNESMKLFLNTLKYENKISKEVYDQYELLLLDLDYLTEMEQSENTNKSFHIVPISGLVIGFFSILVNELKTAIEQWSTPNDFIHLPNSISTTNLISGLNLNSVANSNIPIPPPLPPPPPPPPPHIPLSPNSASSSSNNSSGSFWSTSIKKPISIPSIFMNNRQLNSNNNNNNNNNSNNLSGQLNYNMNYSANTIGRAMTKDEKSILIKSILSEDSSFVEEVITSLKYESESEFQKVWLNEPDGVTGWAPIHFACFIGNSDIINQLLDQPGIDINIKSKQRGSALHFIVKHQYTEKRKNVINKMINKGIDINNSTKISGETPLHSCSLRGNFEWLQFLLEKGANVNAVTLNNETSLHYAITVNRIDIVDFLIKYGAKIDIKSKKRGTPIQLAANLNLPRIVELLEYHASMKSK</sequence>
<dbReference type="PANTHER" id="PTHR24198:SF165">
    <property type="entry name" value="ANKYRIN REPEAT-CONTAINING PROTEIN-RELATED"/>
    <property type="match status" value="1"/>
</dbReference>
<feature type="compositionally biased region" description="Low complexity" evidence="4">
    <location>
        <begin position="516"/>
        <end position="536"/>
    </location>
</feature>
<feature type="region of interest" description="Disordered" evidence="4">
    <location>
        <begin position="349"/>
        <end position="388"/>
    </location>
</feature>
<keyword evidence="1" id="KW-0677">Repeat</keyword>
<dbReference type="AlphaFoldDB" id="Q54MB0"/>
<proteinExistence type="predicted"/>
<feature type="repeat" description="ANK" evidence="3">
    <location>
        <begin position="1023"/>
        <end position="1056"/>
    </location>
</feature>
<keyword evidence="6" id="KW-1185">Reference proteome</keyword>
<keyword evidence="2 3" id="KW-0040">ANK repeat</keyword>
<feature type="repeat" description="ANK" evidence="3">
    <location>
        <begin position="1095"/>
        <end position="1127"/>
    </location>
</feature>
<dbReference type="Pfam" id="PF13606">
    <property type="entry name" value="Ank_3"/>
    <property type="match status" value="1"/>
</dbReference>
<feature type="region of interest" description="Disordered" evidence="4">
    <location>
        <begin position="153"/>
        <end position="211"/>
    </location>
</feature>
<feature type="region of interest" description="Disordered" evidence="4">
    <location>
        <begin position="516"/>
        <end position="543"/>
    </location>
</feature>
<dbReference type="HOGENOM" id="CLU_271959_0_0_1"/>
<evidence type="ECO:0000313" key="6">
    <source>
        <dbReference type="Proteomes" id="UP000002195"/>
    </source>
</evidence>